<organism evidence="1 2">
    <name type="scientific">Planktothrix tepida PCC 9214</name>
    <dbReference type="NCBI Taxonomy" id="671072"/>
    <lineage>
        <taxon>Bacteria</taxon>
        <taxon>Bacillati</taxon>
        <taxon>Cyanobacteriota</taxon>
        <taxon>Cyanophyceae</taxon>
        <taxon>Oscillatoriophycideae</taxon>
        <taxon>Oscillatoriales</taxon>
        <taxon>Microcoleaceae</taxon>
        <taxon>Planktothrix</taxon>
    </lineage>
</organism>
<dbReference type="Proteomes" id="UP000184315">
    <property type="component" value="Unassembled WGS sequence"/>
</dbReference>
<keyword evidence="2" id="KW-1185">Reference proteome</keyword>
<evidence type="ECO:0000313" key="2">
    <source>
        <dbReference type="Proteomes" id="UP000184315"/>
    </source>
</evidence>
<accession>A0A1J1LLS0</accession>
<dbReference type="AlphaFoldDB" id="A0A1J1LLS0"/>
<dbReference type="EMBL" id="CZDF01000157">
    <property type="protein sequence ID" value="CUR33423.1"/>
    <property type="molecule type" value="Genomic_DNA"/>
</dbReference>
<sequence>MLTRSNCRDGFFMGIRIRCYSREQGTGNREQAGKEFSANSFSISLCPNCLGDCCNF</sequence>
<name>A0A1J1LLS0_9CYAN</name>
<proteinExistence type="predicted"/>
<evidence type="ECO:0000313" key="1">
    <source>
        <dbReference type="EMBL" id="CUR33423.1"/>
    </source>
</evidence>
<protein>
    <submittedName>
        <fullName evidence="1">Uncharacterized protein</fullName>
    </submittedName>
</protein>
<reference evidence="2" key="1">
    <citation type="submission" date="2015-10" db="EMBL/GenBank/DDBJ databases">
        <authorList>
            <person name="Regsiter A."/>
            <person name="william w."/>
        </authorList>
    </citation>
    <scope>NUCLEOTIDE SEQUENCE [LARGE SCALE GENOMIC DNA]</scope>
</reference>
<gene>
    <name evidence="1" type="ORF">PL9214510092</name>
</gene>